<dbReference type="InterPro" id="IPR050194">
    <property type="entry name" value="Glycosyltransferase_grp1"/>
</dbReference>
<evidence type="ECO:0000313" key="4">
    <source>
        <dbReference type="Proteomes" id="UP000823614"/>
    </source>
</evidence>
<dbReference type="Proteomes" id="UP000823614">
    <property type="component" value="Unassembled WGS sequence"/>
</dbReference>
<dbReference type="PANTHER" id="PTHR45947:SF3">
    <property type="entry name" value="SULFOQUINOVOSYL TRANSFERASE SQD2"/>
    <property type="match status" value="1"/>
</dbReference>
<dbReference type="Pfam" id="PF13439">
    <property type="entry name" value="Glyco_transf_4"/>
    <property type="match status" value="1"/>
</dbReference>
<protein>
    <submittedName>
        <fullName evidence="3">Glycosyltransferase family 4 protein</fullName>
    </submittedName>
</protein>
<comment type="caution">
    <text evidence="3">The sequence shown here is derived from an EMBL/GenBank/DDBJ whole genome shotgun (WGS) entry which is preliminary data.</text>
</comment>
<feature type="domain" description="Glycosyl transferase family 1" evidence="1">
    <location>
        <begin position="193"/>
        <end position="347"/>
    </location>
</feature>
<dbReference type="FunFam" id="3.40.50.2000:FF:000136">
    <property type="entry name" value="Glycosyl transferase, group 1"/>
    <property type="match status" value="1"/>
</dbReference>
<dbReference type="SUPFAM" id="SSF53756">
    <property type="entry name" value="UDP-Glycosyltransferase/glycogen phosphorylase"/>
    <property type="match status" value="1"/>
</dbReference>
<evidence type="ECO:0000313" key="3">
    <source>
        <dbReference type="EMBL" id="MBO8441494.1"/>
    </source>
</evidence>
<dbReference type="Pfam" id="PF00534">
    <property type="entry name" value="Glycos_transf_1"/>
    <property type="match status" value="1"/>
</dbReference>
<dbReference type="AlphaFoldDB" id="A0A9D9H8D1"/>
<dbReference type="CDD" id="cd03817">
    <property type="entry name" value="GT4_UGDG-like"/>
    <property type="match status" value="1"/>
</dbReference>
<dbReference type="GO" id="GO:0016758">
    <property type="term" value="F:hexosyltransferase activity"/>
    <property type="evidence" value="ECO:0007669"/>
    <property type="project" value="TreeGrafter"/>
</dbReference>
<proteinExistence type="predicted"/>
<accession>A0A9D9H8D1</accession>
<dbReference type="Gene3D" id="3.40.50.2000">
    <property type="entry name" value="Glycogen Phosphorylase B"/>
    <property type="match status" value="2"/>
</dbReference>
<dbReference type="EMBL" id="JADIMP010000055">
    <property type="protein sequence ID" value="MBO8441494.1"/>
    <property type="molecule type" value="Genomic_DNA"/>
</dbReference>
<dbReference type="PANTHER" id="PTHR45947">
    <property type="entry name" value="SULFOQUINOVOSYL TRANSFERASE SQD2"/>
    <property type="match status" value="1"/>
</dbReference>
<reference evidence="3" key="2">
    <citation type="journal article" date="2021" name="PeerJ">
        <title>Extensive microbial diversity within the chicken gut microbiome revealed by metagenomics and culture.</title>
        <authorList>
            <person name="Gilroy R."/>
            <person name="Ravi A."/>
            <person name="Getino M."/>
            <person name="Pursley I."/>
            <person name="Horton D.L."/>
            <person name="Alikhan N.F."/>
            <person name="Baker D."/>
            <person name="Gharbi K."/>
            <person name="Hall N."/>
            <person name="Watson M."/>
            <person name="Adriaenssens E.M."/>
            <person name="Foster-Nyarko E."/>
            <person name="Jarju S."/>
            <person name="Secka A."/>
            <person name="Antonio M."/>
            <person name="Oren A."/>
            <person name="Chaudhuri R.R."/>
            <person name="La Ragione R."/>
            <person name="Hildebrand F."/>
            <person name="Pallen M.J."/>
        </authorList>
    </citation>
    <scope>NUCLEOTIDE SEQUENCE</scope>
    <source>
        <strain evidence="3">C6-149</strain>
    </source>
</reference>
<gene>
    <name evidence="3" type="ORF">IAA89_03490</name>
</gene>
<sequence length="395" mass="45527">MRIGIFTDTYFPQVSGVATSIKVLKEQLEKLGHQVYIFTSTDPNVDKHKKERNIFRFASLPFIFFKDRRLAVRGEFKALRIAKKLNLDIIHTQTEFSMGMMGKFVAKHMHIPCVHTYHTMYEDYLHYVADGKLLKPKQVAQLTRMFLHHVTAVVAPSERVLSTLKNYGIKNAIKVIPTGVNVNHYKENDLSIKDEVRSNLNIDKDIPVLVTVSRLALEKNINFLIDNLSKLLNRNSNIKLVIVGDGPARQELQAQVEDLHLKENVIFTGEIKHTEVYKYYQMADVLVSASDSESQGLTYIEAVAAHIPIVVKDSPYVRSLLNYSNVGEAFINVDEFVEDVFKCLQNKLDYTDSKKLLREISADTFGQRIVEFYRFAYQEYINRRLSNGTRKRKFK</sequence>
<name>A0A9D9H8D1_9LACO</name>
<evidence type="ECO:0000259" key="2">
    <source>
        <dbReference type="Pfam" id="PF13439"/>
    </source>
</evidence>
<organism evidence="3 4">
    <name type="scientific">Candidatus Gallilactobacillus intestinavium</name>
    <dbReference type="NCBI Taxonomy" id="2840838"/>
    <lineage>
        <taxon>Bacteria</taxon>
        <taxon>Bacillati</taxon>
        <taxon>Bacillota</taxon>
        <taxon>Bacilli</taxon>
        <taxon>Lactobacillales</taxon>
        <taxon>Lactobacillaceae</taxon>
        <taxon>Lactobacillaceae incertae sedis</taxon>
        <taxon>Candidatus Gallilactobacillus</taxon>
    </lineage>
</organism>
<feature type="domain" description="Glycosyltransferase subfamily 4-like N-terminal" evidence="2">
    <location>
        <begin position="14"/>
        <end position="183"/>
    </location>
</feature>
<dbReference type="InterPro" id="IPR028098">
    <property type="entry name" value="Glyco_trans_4-like_N"/>
</dbReference>
<evidence type="ECO:0000259" key="1">
    <source>
        <dbReference type="Pfam" id="PF00534"/>
    </source>
</evidence>
<dbReference type="InterPro" id="IPR001296">
    <property type="entry name" value="Glyco_trans_1"/>
</dbReference>
<reference evidence="3" key="1">
    <citation type="submission" date="2020-10" db="EMBL/GenBank/DDBJ databases">
        <authorList>
            <person name="Gilroy R."/>
        </authorList>
    </citation>
    <scope>NUCLEOTIDE SEQUENCE</scope>
    <source>
        <strain evidence="3">C6-149</strain>
    </source>
</reference>